<name>A0A0K2UYS7_LEPSM</name>
<accession>A0A0K2UYS7</accession>
<dbReference type="Pfam" id="PF09768">
    <property type="entry name" value="Peptidase_M76"/>
    <property type="match status" value="1"/>
</dbReference>
<evidence type="ECO:0000256" key="1">
    <source>
        <dbReference type="ARBA" id="ARBA00009915"/>
    </source>
</evidence>
<dbReference type="PANTHER" id="PTHR21711">
    <property type="entry name" value="MITOCHONDRIAL INNER MEMBRANE PROTEASE"/>
    <property type="match status" value="1"/>
</dbReference>
<protein>
    <recommendedName>
        <fullName evidence="6">Mitochondrial inner membrane protease ATP23</fullName>
        <ecNumber evidence="6">3.4.24.-</ecNumber>
    </recommendedName>
</protein>
<dbReference type="PANTHER" id="PTHR21711:SF0">
    <property type="entry name" value="MITOCHONDRIAL INNER MEMBRANE PROTEASE ATP23 HOMOLOG"/>
    <property type="match status" value="1"/>
</dbReference>
<evidence type="ECO:0000256" key="7">
    <source>
        <dbReference type="SAM" id="SignalP"/>
    </source>
</evidence>
<keyword evidence="3 6" id="KW-0479">Metal-binding</keyword>
<dbReference type="AlphaFoldDB" id="A0A0K2UYS7"/>
<keyword evidence="2 6" id="KW-0645">Protease</keyword>
<sequence>KKQYVLQTKHIFWLAILLISCCRECKYKHRTMSSSTSTSQSILDVDLEEKSSTSTVSPSAPKIFPKVSSSQTDAFGDLYPERKGRVAPKASLLGLMEREFNNERVRCQYNVDQCLKNNSLVQNLISGIKSAGCSIDPVRHLSCDVCVNGRSIQHLGGYDDVNNQVFVCANNVKDEGLTGGVIFRNLFHLFDRCMNKYNFQDPKHLACTEIRKANLGHCTYYYYFFQSFGEYKLKNMHSMCVKNVAIDFLTKTKFLSPKAASEAVDSVFDACYSDLEPVGRRSSGRRQISLAYEERYLFGYP</sequence>
<evidence type="ECO:0000256" key="3">
    <source>
        <dbReference type="ARBA" id="ARBA00022723"/>
    </source>
</evidence>
<organism evidence="8">
    <name type="scientific">Lepeophtheirus salmonis</name>
    <name type="common">Salmon louse</name>
    <name type="synonym">Caligus salmonis</name>
    <dbReference type="NCBI Taxonomy" id="72036"/>
    <lineage>
        <taxon>Eukaryota</taxon>
        <taxon>Metazoa</taxon>
        <taxon>Ecdysozoa</taxon>
        <taxon>Arthropoda</taxon>
        <taxon>Crustacea</taxon>
        <taxon>Multicrustacea</taxon>
        <taxon>Hexanauplia</taxon>
        <taxon>Copepoda</taxon>
        <taxon>Siphonostomatoida</taxon>
        <taxon>Caligidae</taxon>
        <taxon>Lepeophtheirus</taxon>
    </lineage>
</organism>
<keyword evidence="5 6" id="KW-0482">Metalloprotease</keyword>
<feature type="non-terminal residue" evidence="8">
    <location>
        <position position="1"/>
    </location>
</feature>
<evidence type="ECO:0000256" key="2">
    <source>
        <dbReference type="ARBA" id="ARBA00022670"/>
    </source>
</evidence>
<dbReference type="GO" id="GO:0033615">
    <property type="term" value="P:mitochondrial proton-transporting ATP synthase complex assembly"/>
    <property type="evidence" value="ECO:0007669"/>
    <property type="project" value="TreeGrafter"/>
</dbReference>
<reference evidence="8" key="1">
    <citation type="submission" date="2014-05" db="EMBL/GenBank/DDBJ databases">
        <authorList>
            <person name="Chronopoulou M."/>
        </authorList>
    </citation>
    <scope>NUCLEOTIDE SEQUENCE</scope>
    <source>
        <tissue evidence="8">Whole organism</tissue>
    </source>
</reference>
<evidence type="ECO:0000313" key="8">
    <source>
        <dbReference type="EMBL" id="CDW43408.1"/>
    </source>
</evidence>
<evidence type="ECO:0000256" key="4">
    <source>
        <dbReference type="ARBA" id="ARBA00022801"/>
    </source>
</evidence>
<evidence type="ECO:0000256" key="6">
    <source>
        <dbReference type="RuleBase" id="RU364057"/>
    </source>
</evidence>
<keyword evidence="7" id="KW-0732">Signal</keyword>
<comment type="similarity">
    <text evidence="1 6">Belongs to the peptidase M76 family.</text>
</comment>
<dbReference type="GO" id="GO:0004222">
    <property type="term" value="F:metalloendopeptidase activity"/>
    <property type="evidence" value="ECO:0007669"/>
    <property type="project" value="InterPro"/>
</dbReference>
<evidence type="ECO:0000256" key="5">
    <source>
        <dbReference type="ARBA" id="ARBA00023049"/>
    </source>
</evidence>
<dbReference type="GO" id="GO:0034982">
    <property type="term" value="P:mitochondrial protein processing"/>
    <property type="evidence" value="ECO:0007669"/>
    <property type="project" value="TreeGrafter"/>
</dbReference>
<feature type="chain" id="PRO_5005489266" description="Mitochondrial inner membrane protease ATP23" evidence="7">
    <location>
        <begin position="28"/>
        <end position="301"/>
    </location>
</feature>
<keyword evidence="4 6" id="KW-0378">Hydrolase</keyword>
<dbReference type="GO" id="GO:0005739">
    <property type="term" value="C:mitochondrion"/>
    <property type="evidence" value="ECO:0007669"/>
    <property type="project" value="GOC"/>
</dbReference>
<dbReference type="InterPro" id="IPR019165">
    <property type="entry name" value="Peptidase_M76_ATP23"/>
</dbReference>
<dbReference type="OrthoDB" id="285308at2759"/>
<dbReference type="EC" id="3.4.24.-" evidence="6"/>
<proteinExistence type="inferred from homology"/>
<dbReference type="EMBL" id="HACA01026047">
    <property type="protein sequence ID" value="CDW43408.1"/>
    <property type="molecule type" value="Transcribed_RNA"/>
</dbReference>
<feature type="signal peptide" evidence="7">
    <location>
        <begin position="1"/>
        <end position="27"/>
    </location>
</feature>
<dbReference type="GO" id="GO:0046872">
    <property type="term" value="F:metal ion binding"/>
    <property type="evidence" value="ECO:0007669"/>
    <property type="project" value="UniProtKB-KW"/>
</dbReference>